<dbReference type="InterPro" id="IPR001005">
    <property type="entry name" value="SANT/Myb"/>
</dbReference>
<feature type="region of interest" description="Disordered" evidence="1">
    <location>
        <begin position="285"/>
        <end position="342"/>
    </location>
</feature>
<evidence type="ECO:0000313" key="5">
    <source>
        <dbReference type="Proteomes" id="UP000000763"/>
    </source>
</evidence>
<gene>
    <name evidence="3" type="primary">OJ1221_H04.110</name>
    <name evidence="4" type="ORF">P0494D11.32</name>
</gene>
<feature type="compositionally biased region" description="Low complexity" evidence="1">
    <location>
        <begin position="16"/>
        <end position="47"/>
    </location>
</feature>
<feature type="compositionally biased region" description="Polar residues" evidence="1">
    <location>
        <begin position="48"/>
        <end position="57"/>
    </location>
</feature>
<evidence type="ECO:0000259" key="2">
    <source>
        <dbReference type="PROSITE" id="PS50090"/>
    </source>
</evidence>
<dbReference type="KEGG" id="osa:107276113"/>
<dbReference type="SMR" id="A0A0P0XDP5"/>
<dbReference type="EMBL" id="AP004751">
    <property type="protein sequence ID" value="BAD03438.1"/>
    <property type="molecule type" value="Genomic_DNA"/>
</dbReference>
<evidence type="ECO:0000313" key="3">
    <source>
        <dbReference type="EMBL" id="BAD03121.1"/>
    </source>
</evidence>
<feature type="region of interest" description="Disordered" evidence="1">
    <location>
        <begin position="1"/>
        <end position="72"/>
    </location>
</feature>
<dbReference type="Gramene" id="Os08t0225900-00">
    <property type="protein sequence ID" value="Os08t0225900-00"/>
    <property type="gene ID" value="Os08g0225900"/>
</dbReference>
<feature type="compositionally biased region" description="Basic residues" evidence="1">
    <location>
        <begin position="319"/>
        <end position="330"/>
    </location>
</feature>
<feature type="compositionally biased region" description="Low complexity" evidence="1">
    <location>
        <begin position="110"/>
        <end position="121"/>
    </location>
</feature>
<dbReference type="EMBL" id="AP004183">
    <property type="protein sequence ID" value="BAD03121.1"/>
    <property type="molecule type" value="Genomic_DNA"/>
</dbReference>
<reference evidence="3" key="1">
    <citation type="submission" date="2001-09" db="EMBL/GenBank/DDBJ databases">
        <title>Oryza sativa nipponbare(GA3) genomic DNA, chromosome 8, BAC clone:OJ1221_H04.</title>
        <authorList>
            <person name="Sasaki T."/>
            <person name="Matsumoto T."/>
            <person name="Yamamoto K."/>
        </authorList>
    </citation>
    <scope>NUCLEOTIDE SEQUENCE</scope>
</reference>
<reference evidence="5" key="4">
    <citation type="journal article" date="2008" name="Nucleic Acids Res.">
        <title>The rice annotation project database (RAP-DB): 2008 update.</title>
        <authorList>
            <consortium name="The rice annotation project (RAP)"/>
        </authorList>
    </citation>
    <scope>GENOME REANNOTATION</scope>
    <source>
        <strain evidence="5">cv. Nipponbare</strain>
    </source>
</reference>
<feature type="compositionally biased region" description="Basic and acidic residues" evidence="1">
    <location>
        <begin position="306"/>
        <end position="318"/>
    </location>
</feature>
<dbReference type="Proteomes" id="UP000000763">
    <property type="component" value="Chromosome 8"/>
</dbReference>
<name>A0A0P0XDP5_ORYSJ</name>
<evidence type="ECO:0000313" key="4">
    <source>
        <dbReference type="EMBL" id="BAD03438.1"/>
    </source>
</evidence>
<feature type="region of interest" description="Disordered" evidence="1">
    <location>
        <begin position="97"/>
        <end position="152"/>
    </location>
</feature>
<dbReference type="OMA" id="NMHEVEH"/>
<dbReference type="Pfam" id="PF13837">
    <property type="entry name" value="Myb_DNA-bind_4"/>
    <property type="match status" value="1"/>
</dbReference>
<dbReference type="AlphaFoldDB" id="A0A0P0XDP5"/>
<accession>A0A0P0XDP5</accession>
<protein>
    <submittedName>
        <fullName evidence="3">Myb family protein-like</fullName>
    </submittedName>
</protein>
<reference evidence="4" key="2">
    <citation type="submission" date="2002-02" db="EMBL/GenBank/DDBJ databases">
        <title>Oryza sativa nipponbare(GA3) genomic DNA, chromosome 8, PAC clone:P0494D11.</title>
        <authorList>
            <person name="Sasaki T."/>
            <person name="Matsumoto T."/>
            <person name="Yamamoto K."/>
        </authorList>
    </citation>
    <scope>NUCLEOTIDE SEQUENCE</scope>
</reference>
<dbReference type="GeneID" id="107276113"/>
<evidence type="ECO:0000256" key="1">
    <source>
        <dbReference type="SAM" id="MobiDB-lite"/>
    </source>
</evidence>
<dbReference type="PANTHER" id="PTHR45224:SF16">
    <property type="entry name" value="OS01G0527900 PROTEIN"/>
    <property type="match status" value="1"/>
</dbReference>
<dbReference type="OrthoDB" id="693833at2759"/>
<sequence>MDPSKRGFMNLLNQGSPSQQSSQNSPPTQFPSTFSQSQFPQSPHFTQASPPNFQTFNPFGPPANYHLYGSSPPNFQGFQQQASWLQSAPISFQGFRPQESWMHSPNQVVGSASSHGSESASQCPARQEENNLVNIEESSDNSQETGRRGTRVNWTEEENLRLLSSWLNNSLDSINGNDKKGEYYWRDVAAEFNGNASSNNRKRTVVQCKTHWGGVKKDIAKFCGAYSRARRTWSSGFSDDMIMEKAHALYKSENNDKTFTLEYMWRELKDQPKWQRILEEDSKNKRTKISESGAYTSSSNQETEEETSRKEKRPEGQKKAKAKLKGKGKKPAPSPLGDQPSQDFVLFNEAVKLRAEAVLKSAEATTKSAEAKKEQTRMEKYQTYLKLLDKDTANFSDAKLKRHEAVLEKLATELAEE</sequence>
<dbReference type="InterPro" id="IPR044822">
    <property type="entry name" value="Myb_DNA-bind_4"/>
</dbReference>
<organism evidence="3 5">
    <name type="scientific">Oryza sativa subsp. japonica</name>
    <name type="common">Rice</name>
    <dbReference type="NCBI Taxonomy" id="39947"/>
    <lineage>
        <taxon>Eukaryota</taxon>
        <taxon>Viridiplantae</taxon>
        <taxon>Streptophyta</taxon>
        <taxon>Embryophyta</taxon>
        <taxon>Tracheophyta</taxon>
        <taxon>Spermatophyta</taxon>
        <taxon>Magnoliopsida</taxon>
        <taxon>Liliopsida</taxon>
        <taxon>Poales</taxon>
        <taxon>Poaceae</taxon>
        <taxon>BOP clade</taxon>
        <taxon>Oryzoideae</taxon>
        <taxon>Oryzeae</taxon>
        <taxon>Oryzinae</taxon>
        <taxon>Oryza</taxon>
        <taxon>Oryza sativa</taxon>
    </lineage>
</organism>
<reference evidence="5" key="3">
    <citation type="journal article" date="2005" name="Nature">
        <title>The map-based sequence of the rice genome.</title>
        <authorList>
            <consortium name="International rice genome sequencing project (IRGSP)"/>
            <person name="Matsumoto T."/>
            <person name="Wu J."/>
            <person name="Kanamori H."/>
            <person name="Katayose Y."/>
            <person name="Fujisawa M."/>
            <person name="Namiki N."/>
            <person name="Mizuno H."/>
            <person name="Yamamoto K."/>
            <person name="Antonio B.A."/>
            <person name="Baba T."/>
            <person name="Sakata K."/>
            <person name="Nagamura Y."/>
            <person name="Aoki H."/>
            <person name="Arikawa K."/>
            <person name="Arita K."/>
            <person name="Bito T."/>
            <person name="Chiden Y."/>
            <person name="Fujitsuka N."/>
            <person name="Fukunaka R."/>
            <person name="Hamada M."/>
            <person name="Harada C."/>
            <person name="Hayashi A."/>
            <person name="Hijishita S."/>
            <person name="Honda M."/>
            <person name="Hosokawa S."/>
            <person name="Ichikawa Y."/>
            <person name="Idonuma A."/>
            <person name="Iijima M."/>
            <person name="Ikeda M."/>
            <person name="Ikeno M."/>
            <person name="Ito K."/>
            <person name="Ito S."/>
            <person name="Ito T."/>
            <person name="Ito Y."/>
            <person name="Ito Y."/>
            <person name="Iwabuchi A."/>
            <person name="Kamiya K."/>
            <person name="Karasawa W."/>
            <person name="Kurita K."/>
            <person name="Katagiri S."/>
            <person name="Kikuta A."/>
            <person name="Kobayashi H."/>
            <person name="Kobayashi N."/>
            <person name="Machita K."/>
            <person name="Maehara T."/>
            <person name="Masukawa M."/>
            <person name="Mizubayashi T."/>
            <person name="Mukai Y."/>
            <person name="Nagasaki H."/>
            <person name="Nagata Y."/>
            <person name="Naito S."/>
            <person name="Nakashima M."/>
            <person name="Nakama Y."/>
            <person name="Nakamichi Y."/>
            <person name="Nakamura M."/>
            <person name="Meguro A."/>
            <person name="Negishi M."/>
            <person name="Ohta I."/>
            <person name="Ohta T."/>
            <person name="Okamoto M."/>
            <person name="Ono N."/>
            <person name="Saji S."/>
            <person name="Sakaguchi M."/>
            <person name="Sakai K."/>
            <person name="Shibata M."/>
            <person name="Shimokawa T."/>
            <person name="Song J."/>
            <person name="Takazaki Y."/>
            <person name="Terasawa K."/>
            <person name="Tsugane M."/>
            <person name="Tsuji K."/>
            <person name="Ueda S."/>
            <person name="Waki K."/>
            <person name="Yamagata H."/>
            <person name="Yamamoto M."/>
            <person name="Yamamoto S."/>
            <person name="Yamane H."/>
            <person name="Yoshiki S."/>
            <person name="Yoshihara R."/>
            <person name="Yukawa K."/>
            <person name="Zhong H."/>
            <person name="Yano M."/>
            <person name="Yuan Q."/>
            <person name="Ouyang S."/>
            <person name="Liu J."/>
            <person name="Jones K.M."/>
            <person name="Gansberger K."/>
            <person name="Moffat K."/>
            <person name="Hill J."/>
            <person name="Bera J."/>
            <person name="Fadrosh D."/>
            <person name="Jin S."/>
            <person name="Johri S."/>
            <person name="Kim M."/>
            <person name="Overton L."/>
            <person name="Reardon M."/>
            <person name="Tsitrin T."/>
            <person name="Vuong H."/>
            <person name="Weaver B."/>
            <person name="Ciecko A."/>
            <person name="Tallon L."/>
            <person name="Jackson J."/>
            <person name="Pai G."/>
            <person name="Aken S.V."/>
            <person name="Utterback T."/>
            <person name="Reidmuller S."/>
            <person name="Feldblyum T."/>
            <person name="Hsiao J."/>
            <person name="Zismann V."/>
            <person name="Iobst S."/>
            <person name="de Vazeille A.R."/>
            <person name="Buell C.R."/>
            <person name="Ying K."/>
            <person name="Li Y."/>
            <person name="Lu T."/>
            <person name="Huang Y."/>
            <person name="Zhao Q."/>
            <person name="Feng Q."/>
            <person name="Zhang L."/>
            <person name="Zhu J."/>
            <person name="Weng Q."/>
            <person name="Mu J."/>
            <person name="Lu Y."/>
            <person name="Fan D."/>
            <person name="Liu Y."/>
            <person name="Guan J."/>
            <person name="Zhang Y."/>
            <person name="Yu S."/>
            <person name="Liu X."/>
            <person name="Zhang Y."/>
            <person name="Hong G."/>
            <person name="Han B."/>
            <person name="Choisne N."/>
            <person name="Demange N."/>
            <person name="Orjeda G."/>
            <person name="Samain S."/>
            <person name="Cattolico L."/>
            <person name="Pelletier E."/>
            <person name="Couloux A."/>
            <person name="Segurens B."/>
            <person name="Wincker P."/>
            <person name="D'Hont A."/>
            <person name="Scarpelli C."/>
            <person name="Weissenbach J."/>
            <person name="Salanoubat M."/>
            <person name="Quetier F."/>
            <person name="Yu Y."/>
            <person name="Kim H.R."/>
            <person name="Rambo T."/>
            <person name="Currie J."/>
            <person name="Collura K."/>
            <person name="Luo M."/>
            <person name="Yang T."/>
            <person name="Ammiraju J.S.S."/>
            <person name="Engler F."/>
            <person name="Soderlund C."/>
            <person name="Wing R.A."/>
            <person name="Palmer L.E."/>
            <person name="de la Bastide M."/>
            <person name="Spiegel L."/>
            <person name="Nascimento L."/>
            <person name="Zutavern T."/>
            <person name="O'Shaughnessy A."/>
            <person name="Dike S."/>
            <person name="Dedhia N."/>
            <person name="Preston R."/>
            <person name="Balija V."/>
            <person name="McCombie W.R."/>
            <person name="Chow T."/>
            <person name="Chen H."/>
            <person name="Chung M."/>
            <person name="Chen C."/>
            <person name="Shaw J."/>
            <person name="Wu H."/>
            <person name="Hsiao K."/>
            <person name="Chao Y."/>
            <person name="Chu M."/>
            <person name="Cheng C."/>
            <person name="Hour A."/>
            <person name="Lee P."/>
            <person name="Lin S."/>
            <person name="Lin Y."/>
            <person name="Liou J."/>
            <person name="Liu S."/>
            <person name="Hsing Y."/>
            <person name="Raghuvanshi S."/>
            <person name="Mohanty A."/>
            <person name="Bharti A.K."/>
            <person name="Gaur A."/>
            <person name="Gupta V."/>
            <person name="Kumar D."/>
            <person name="Ravi V."/>
            <person name="Vij S."/>
            <person name="Kapur A."/>
            <person name="Khurana P."/>
            <person name="Khurana P."/>
            <person name="Khurana J.P."/>
            <person name="Tyagi A.K."/>
            <person name="Gaikwad K."/>
            <person name="Singh A."/>
            <person name="Dalal V."/>
            <person name="Srivastava S."/>
            <person name="Dixit A."/>
            <person name="Pal A.K."/>
            <person name="Ghazi I.A."/>
            <person name="Yadav M."/>
            <person name="Pandit A."/>
            <person name="Bhargava A."/>
            <person name="Sureshbabu K."/>
            <person name="Batra K."/>
            <person name="Sharma T.R."/>
            <person name="Mohapatra T."/>
            <person name="Singh N.K."/>
            <person name="Messing J."/>
            <person name="Nelson A.B."/>
            <person name="Fuks G."/>
            <person name="Kavchok S."/>
            <person name="Keizer G."/>
            <person name="Linton E."/>
            <person name="Llaca V."/>
            <person name="Song R."/>
            <person name="Tanyolac B."/>
            <person name="Young S."/>
            <person name="Ho-Il K."/>
            <person name="Hahn J.H."/>
            <person name="Sangsakoo G."/>
            <person name="Vanavichit A."/>
            <person name="de Mattos Luiz.A.T."/>
            <person name="Zimmer P.D."/>
            <person name="Malone G."/>
            <person name="Dellagostin O."/>
            <person name="de Oliveira A.C."/>
            <person name="Bevan M."/>
            <person name="Bancroft I."/>
            <person name="Minx P."/>
            <person name="Cordum H."/>
            <person name="Wilson R."/>
            <person name="Cheng Z."/>
            <person name="Jin W."/>
            <person name="Jiang J."/>
            <person name="Leong S.A."/>
            <person name="Iwama H."/>
            <person name="Gojobori T."/>
            <person name="Itoh T."/>
            <person name="Niimura Y."/>
            <person name="Fujii Y."/>
            <person name="Habara T."/>
            <person name="Sakai H."/>
            <person name="Sato Y."/>
            <person name="Wilson G."/>
            <person name="Kumar K."/>
            <person name="McCouch S."/>
            <person name="Juretic N."/>
            <person name="Hoen D."/>
            <person name="Wright S."/>
            <person name="Bruskiewich R."/>
            <person name="Bureau T."/>
            <person name="Miyao A."/>
            <person name="Hirochika H."/>
            <person name="Nishikawa T."/>
            <person name="Kadowaki K."/>
            <person name="Sugiura M."/>
            <person name="Burr B."/>
            <person name="Sasaki T."/>
        </authorList>
    </citation>
    <scope>NUCLEOTIDE SEQUENCE [LARGE SCALE GENOMIC DNA]</scope>
    <source>
        <strain evidence="5">cv. Nipponbare</strain>
    </source>
</reference>
<dbReference type="PROSITE" id="PS50090">
    <property type="entry name" value="MYB_LIKE"/>
    <property type="match status" value="1"/>
</dbReference>
<proteinExistence type="predicted"/>
<dbReference type="PANTHER" id="PTHR45224">
    <property type="entry name" value="OS01G0527900 PROTEIN-RELATED"/>
    <property type="match status" value="1"/>
</dbReference>
<feature type="domain" description="Myb-like" evidence="2">
    <location>
        <begin position="146"/>
        <end position="212"/>
    </location>
</feature>